<comment type="similarity">
    <text evidence="2">Belongs to the SusD family.</text>
</comment>
<dbReference type="Gene3D" id="1.25.40.390">
    <property type="match status" value="1"/>
</dbReference>
<dbReference type="AlphaFoldDB" id="C6XYK4"/>
<evidence type="ECO:0000256" key="2">
    <source>
        <dbReference type="ARBA" id="ARBA00006275"/>
    </source>
</evidence>
<keyword evidence="3" id="KW-0732">Signal</keyword>
<comment type="subcellular location">
    <subcellularLocation>
        <location evidence="1">Cell outer membrane</location>
    </subcellularLocation>
</comment>
<dbReference type="STRING" id="485917.Phep_2282"/>
<evidence type="ECO:0000259" key="6">
    <source>
        <dbReference type="Pfam" id="PF07980"/>
    </source>
</evidence>
<dbReference type="InterPro" id="IPR011990">
    <property type="entry name" value="TPR-like_helical_dom_sf"/>
</dbReference>
<dbReference type="EMBL" id="CP001681">
    <property type="protein sequence ID" value="ACU04486.1"/>
    <property type="molecule type" value="Genomic_DNA"/>
</dbReference>
<evidence type="ECO:0000256" key="5">
    <source>
        <dbReference type="ARBA" id="ARBA00023237"/>
    </source>
</evidence>
<accession>C6XYK4</accession>
<dbReference type="GO" id="GO:0009279">
    <property type="term" value="C:cell outer membrane"/>
    <property type="evidence" value="ECO:0007669"/>
    <property type="project" value="UniProtKB-SubCell"/>
</dbReference>
<organism evidence="8 9">
    <name type="scientific">Pedobacter heparinus (strain ATCC 13125 / DSM 2366 / CIP 104194 / JCM 7457 / NBRC 12017 / NCIMB 9290 / NRRL B-14731 / HIM 762-3)</name>
    <dbReference type="NCBI Taxonomy" id="485917"/>
    <lineage>
        <taxon>Bacteria</taxon>
        <taxon>Pseudomonadati</taxon>
        <taxon>Bacteroidota</taxon>
        <taxon>Sphingobacteriia</taxon>
        <taxon>Sphingobacteriales</taxon>
        <taxon>Sphingobacteriaceae</taxon>
        <taxon>Pedobacter</taxon>
    </lineage>
</organism>
<dbReference type="PROSITE" id="PS51257">
    <property type="entry name" value="PROKAR_LIPOPROTEIN"/>
    <property type="match status" value="1"/>
</dbReference>
<sequence length="540" mass="60258">MKKIILLSFLAIICSTTGCKKFLDKVPSSFVAPENYFNNEKEVNTALNGVYDILSREQTFGGQLPIRHAVSTDESFFSYASFPTGPFYYNFGADDATIRDLWRYLYDGIERANVLLANLDKANMDEGKKSVVKGETLFLRAFYYFILVQNWGGVPLKLTPTTSINNVNIPRNSVKEVYDQILKDMVEAEGLVKKISDIGFGGRVSKSAVRGILARVCLNMAGYPLNDVAKFKDAATWAAKVNEYGEHALNPDYSQVFINLCKDQYDIKESIFEAELYGSNSDAFREGGRIGNENGVKCSASTDLIPTVGFAYGFVSTTRKLYTSYEYNATDASKRDLRRDWAIATYTLNASGVKANIAATNIYARNCAKWRREYEVVTPKNKNYTSTNFQILRYADVLLMLAEAENEVNNGPNATAVNALNEVRRRGYGKLLAGATNPANADYPGAISLSKAAFLKVIQDERARELCFEGLRKSDLIRWGIFVNTMQATATEFTTYAAMTTTIYKNARDAAQRVTATHLLYPIPILEMSLNKAMVQNEGY</sequence>
<gene>
    <name evidence="8" type="ordered locus">Phep_2282</name>
</gene>
<feature type="domain" description="SusD-like N-terminal" evidence="7">
    <location>
        <begin position="21"/>
        <end position="218"/>
    </location>
</feature>
<dbReference type="Pfam" id="PF07980">
    <property type="entry name" value="SusD_RagB"/>
    <property type="match status" value="1"/>
</dbReference>
<evidence type="ECO:0000313" key="8">
    <source>
        <dbReference type="EMBL" id="ACU04486.1"/>
    </source>
</evidence>
<dbReference type="KEGG" id="phe:Phep_2282"/>
<dbReference type="Proteomes" id="UP000000852">
    <property type="component" value="Chromosome"/>
</dbReference>
<evidence type="ECO:0000259" key="7">
    <source>
        <dbReference type="Pfam" id="PF14322"/>
    </source>
</evidence>
<keyword evidence="4" id="KW-0472">Membrane</keyword>
<keyword evidence="5" id="KW-0998">Cell outer membrane</keyword>
<proteinExistence type="inferred from homology"/>
<dbReference type="InterPro" id="IPR033985">
    <property type="entry name" value="SusD-like_N"/>
</dbReference>
<protein>
    <submittedName>
        <fullName evidence="8">RagB/SusD domain protein</fullName>
    </submittedName>
</protein>
<dbReference type="InterPro" id="IPR012944">
    <property type="entry name" value="SusD_RagB_dom"/>
</dbReference>
<dbReference type="OrthoDB" id="5694214at2"/>
<keyword evidence="9" id="KW-1185">Reference proteome</keyword>
<evidence type="ECO:0000256" key="3">
    <source>
        <dbReference type="ARBA" id="ARBA00022729"/>
    </source>
</evidence>
<evidence type="ECO:0000313" key="9">
    <source>
        <dbReference type="Proteomes" id="UP000000852"/>
    </source>
</evidence>
<dbReference type="HOGENOM" id="CLU_015553_1_1_10"/>
<dbReference type="CDD" id="cd08977">
    <property type="entry name" value="SusD"/>
    <property type="match status" value="1"/>
</dbReference>
<evidence type="ECO:0000256" key="1">
    <source>
        <dbReference type="ARBA" id="ARBA00004442"/>
    </source>
</evidence>
<name>C6XYK4_PEDHD</name>
<feature type="domain" description="RagB/SusD" evidence="6">
    <location>
        <begin position="334"/>
        <end position="540"/>
    </location>
</feature>
<dbReference type="RefSeq" id="WP_015808099.1">
    <property type="nucleotide sequence ID" value="NC_013061.1"/>
</dbReference>
<reference evidence="8 9" key="1">
    <citation type="journal article" date="2009" name="Stand. Genomic Sci.">
        <title>Complete genome sequence of Pedobacter heparinus type strain (HIM 762-3).</title>
        <authorList>
            <person name="Han C."/>
            <person name="Spring S."/>
            <person name="Lapidus A."/>
            <person name="Del Rio T.G."/>
            <person name="Tice H."/>
            <person name="Copeland A."/>
            <person name="Cheng J.F."/>
            <person name="Lucas S."/>
            <person name="Chen F."/>
            <person name="Nolan M."/>
            <person name="Bruce D."/>
            <person name="Goodwin L."/>
            <person name="Pitluck S."/>
            <person name="Ivanova N."/>
            <person name="Mavromatis K."/>
            <person name="Mikhailova N."/>
            <person name="Pati A."/>
            <person name="Chen A."/>
            <person name="Palaniappan K."/>
            <person name="Land M."/>
            <person name="Hauser L."/>
            <person name="Chang Y.J."/>
            <person name="Jeffries C.C."/>
            <person name="Saunders E."/>
            <person name="Chertkov O."/>
            <person name="Brettin T."/>
            <person name="Goker M."/>
            <person name="Rohde M."/>
            <person name="Bristow J."/>
            <person name="Eisen J.A."/>
            <person name="Markowitz V."/>
            <person name="Hugenholtz P."/>
            <person name="Kyrpides N.C."/>
            <person name="Klenk H.P."/>
            <person name="Detter J.C."/>
        </authorList>
    </citation>
    <scope>NUCLEOTIDE SEQUENCE [LARGE SCALE GENOMIC DNA]</scope>
    <source>
        <strain evidence="9">ATCC 13125 / DSM 2366 / CIP 104194 / JCM 7457 / NBRC 12017 / NCIMB 9290 / NRRL B-14731 / HIM 762-3</strain>
    </source>
</reference>
<evidence type="ECO:0000256" key="4">
    <source>
        <dbReference type="ARBA" id="ARBA00023136"/>
    </source>
</evidence>
<dbReference type="SUPFAM" id="SSF48452">
    <property type="entry name" value="TPR-like"/>
    <property type="match status" value="1"/>
</dbReference>
<dbReference type="Pfam" id="PF14322">
    <property type="entry name" value="SusD-like_3"/>
    <property type="match status" value="1"/>
</dbReference>
<dbReference type="eggNOG" id="COG0702">
    <property type="taxonomic scope" value="Bacteria"/>
</dbReference>